<dbReference type="SUPFAM" id="SSF52402">
    <property type="entry name" value="Adenine nucleotide alpha hydrolases-like"/>
    <property type="match status" value="2"/>
</dbReference>
<dbReference type="InterPro" id="IPR014729">
    <property type="entry name" value="Rossmann-like_a/b/a_fold"/>
</dbReference>
<dbReference type="OrthoDB" id="115248at2"/>
<comment type="similarity">
    <text evidence="1">Belongs to the universal stress protein A family.</text>
</comment>
<comment type="caution">
    <text evidence="3">The sequence shown here is derived from an EMBL/GenBank/DDBJ whole genome shotgun (WGS) entry which is preliminary data.</text>
</comment>
<evidence type="ECO:0000259" key="2">
    <source>
        <dbReference type="Pfam" id="PF00582"/>
    </source>
</evidence>
<dbReference type="AlphaFoldDB" id="A0A4Q1SHB2"/>
<dbReference type="PANTHER" id="PTHR46268:SF6">
    <property type="entry name" value="UNIVERSAL STRESS PROTEIN UP12"/>
    <property type="match status" value="1"/>
</dbReference>
<dbReference type="InterPro" id="IPR006015">
    <property type="entry name" value="Universal_stress_UspA"/>
</dbReference>
<reference evidence="3 4" key="1">
    <citation type="journal article" date="2016" name="Int. J. Syst. Evol. Microbiol.">
        <title>Acidipila dinghuensis sp. nov., an acidobacterium isolated from forest soil.</title>
        <authorList>
            <person name="Jiang Y.W."/>
            <person name="Wang J."/>
            <person name="Chen M.H."/>
            <person name="Lv Y.Y."/>
            <person name="Qiu L.H."/>
        </authorList>
    </citation>
    <scope>NUCLEOTIDE SEQUENCE [LARGE SCALE GENOMIC DNA]</scope>
    <source>
        <strain evidence="3 4">DHOF10</strain>
    </source>
</reference>
<dbReference type="CDD" id="cd00293">
    <property type="entry name" value="USP-like"/>
    <property type="match status" value="2"/>
</dbReference>
<dbReference type="PANTHER" id="PTHR46268">
    <property type="entry name" value="STRESS RESPONSE PROTEIN NHAX"/>
    <property type="match status" value="1"/>
</dbReference>
<evidence type="ECO:0000313" key="3">
    <source>
        <dbReference type="EMBL" id="RXS96560.1"/>
    </source>
</evidence>
<dbReference type="Gene3D" id="3.40.50.620">
    <property type="entry name" value="HUPs"/>
    <property type="match status" value="2"/>
</dbReference>
<feature type="domain" description="UspA" evidence="2">
    <location>
        <begin position="7"/>
        <end position="141"/>
    </location>
</feature>
<keyword evidence="4" id="KW-1185">Reference proteome</keyword>
<dbReference type="Pfam" id="PF00582">
    <property type="entry name" value="Usp"/>
    <property type="match status" value="2"/>
</dbReference>
<name>A0A4Q1SHB2_9BACT</name>
<accession>A0A4Q1SHB2</accession>
<evidence type="ECO:0000256" key="1">
    <source>
        <dbReference type="ARBA" id="ARBA00008791"/>
    </source>
</evidence>
<dbReference type="InterPro" id="IPR006016">
    <property type="entry name" value="UspA"/>
</dbReference>
<evidence type="ECO:0000313" key="4">
    <source>
        <dbReference type="Proteomes" id="UP000290253"/>
    </source>
</evidence>
<dbReference type="PRINTS" id="PR01438">
    <property type="entry name" value="UNVRSLSTRESS"/>
</dbReference>
<proteinExistence type="inferred from homology"/>
<organism evidence="3 4">
    <name type="scientific">Silvibacterium dinghuense</name>
    <dbReference type="NCBI Taxonomy" id="1560006"/>
    <lineage>
        <taxon>Bacteria</taxon>
        <taxon>Pseudomonadati</taxon>
        <taxon>Acidobacteriota</taxon>
        <taxon>Terriglobia</taxon>
        <taxon>Terriglobales</taxon>
        <taxon>Acidobacteriaceae</taxon>
        <taxon>Silvibacterium</taxon>
    </lineage>
</organism>
<dbReference type="Proteomes" id="UP000290253">
    <property type="component" value="Unassembled WGS sequence"/>
</dbReference>
<dbReference type="EMBL" id="SDMK01000001">
    <property type="protein sequence ID" value="RXS96560.1"/>
    <property type="molecule type" value="Genomic_DNA"/>
</dbReference>
<sequence length="295" mass="31713">MQTSLKFSTIVLATDLGMTASSALRYAQALARQHGATLIIVHVIDPVGYAFPEGTTQFARLEEQARHEVERMEAELRLQNIPVHSVLARGTICERILQAVQDHHADLLVLGTRARTEAGRAALGMIARHLLAEAPCPILTVSPDAEALLPWAGHWRRVLAATDFSAASLTALETAHRIANSHLVALHVSPSTGNEQSLKLEQLRFIAPFNESHTVPVEHVVTPGDPAETIASYARRLHADLVVLGAPDNELSEEDYPSSTILNVIAHVPCPVLCVRAGVQTDATAAFAAEAAVPC</sequence>
<dbReference type="RefSeq" id="WP_129206309.1">
    <property type="nucleotide sequence ID" value="NZ_BMGU01000001.1"/>
</dbReference>
<feature type="domain" description="UspA" evidence="2">
    <location>
        <begin position="155"/>
        <end position="276"/>
    </location>
</feature>
<gene>
    <name evidence="3" type="ORF">ESZ00_00975</name>
</gene>
<protein>
    <submittedName>
        <fullName evidence="3">Universal stress protein</fullName>
    </submittedName>
</protein>